<dbReference type="Gene3D" id="3.90.640.10">
    <property type="entry name" value="Actin, Chain A, domain 4"/>
    <property type="match status" value="1"/>
</dbReference>
<dbReference type="SUPFAM" id="SSF100934">
    <property type="entry name" value="Heat shock protein 70kD (HSP70), C-terminal subdomain"/>
    <property type="match status" value="1"/>
</dbReference>
<evidence type="ECO:0000256" key="8">
    <source>
        <dbReference type="RuleBase" id="RU003322"/>
    </source>
</evidence>
<accession>A0ABR9RWB7</accession>
<evidence type="ECO:0000256" key="1">
    <source>
        <dbReference type="ARBA" id="ARBA00007381"/>
    </source>
</evidence>
<dbReference type="InterPro" id="IPR029047">
    <property type="entry name" value="HSP70_peptide-bd_sf"/>
</dbReference>
<sequence length="616" mass="65537">MARAVGIDLGTTNSVVAVLEGGEPTVIANAEGARTTPSVVAFSKSGEVLVGEVAKRQAVTNVDRTLKSVKRHMGTDWKTAIDDKSFTPQQISAFVLQKLKRDAEAYLGEPVTDAVITVPAYFSDAQRQATKEAGEIAGLNVARIVNEPTAAALAYGLDKGDDQTILVFDLGGGTFDVSLLEIGEGVVEVKATSGDNHLGGDDWDHRVVQWMVEKFKNANGVDLSADKIAAQRLEEAAEKAKIELSSSSETHIHLPYITHGESGPLHFEEKLTRAEFQKITADLLERTKQPFKNVLKDAGVSVSEIDHVVLVGGSTRMPAVTEVVKELLGGKEPNKGVNPDEVVALGAALQAGVLKGEVKDVLLLDVTPLSLGIETKGGVMTTLIERNTTIPTKRSEVFTTADDNQPSVEIKVAQGERQMWAQNQPLGNFELTGLPPAPRGVPKIEVTFDIDANGIVHVTAKDQASGKEQSMTISGGSALSKDDIDRMVKEAEQYAEEDAKRRAAVDARNQADSLVYTTEKFLADNDEKLPEDVKTEVTADVAALKETLAKEDADADEINAGVTKLNESSQKMGAALYAAAEADQAAAGGNDESTGAGDDDVVDAEIVDEADEGESK</sequence>
<dbReference type="InterPro" id="IPR018181">
    <property type="entry name" value="Heat_shock_70_CS"/>
</dbReference>
<dbReference type="InterPro" id="IPR013126">
    <property type="entry name" value="Hsp_70_fam"/>
</dbReference>
<gene>
    <name evidence="7 11" type="primary">dnaK</name>
    <name evidence="11" type="ORF">IEQ44_14640</name>
</gene>
<dbReference type="InterPro" id="IPR043129">
    <property type="entry name" value="ATPase_NBD"/>
</dbReference>
<feature type="region of interest" description="Disordered" evidence="10">
    <location>
        <begin position="580"/>
        <end position="616"/>
    </location>
</feature>
<dbReference type="Gene3D" id="2.60.34.10">
    <property type="entry name" value="Substrate Binding Domain Of DNAk, Chain A, domain 1"/>
    <property type="match status" value="1"/>
</dbReference>
<dbReference type="InterPro" id="IPR012725">
    <property type="entry name" value="Chaperone_DnaK"/>
</dbReference>
<comment type="function">
    <text evidence="7">Acts as a chaperone.</text>
</comment>
<reference evidence="11 12" key="1">
    <citation type="submission" date="2020-10" db="EMBL/GenBank/DDBJ databases">
        <title>Nocardioides sp. isolated from sludge.</title>
        <authorList>
            <person name="Zhang X."/>
        </authorList>
    </citation>
    <scope>NUCLEOTIDE SEQUENCE [LARGE SCALE GENOMIC DNA]</scope>
    <source>
        <strain evidence="11 12">Y6</strain>
    </source>
</reference>
<keyword evidence="9" id="KW-0175">Coiled coil</keyword>
<keyword evidence="5 7" id="KW-0346">Stress response</keyword>
<evidence type="ECO:0000256" key="9">
    <source>
        <dbReference type="SAM" id="Coils"/>
    </source>
</evidence>
<evidence type="ECO:0000256" key="2">
    <source>
        <dbReference type="ARBA" id="ARBA00022553"/>
    </source>
</evidence>
<dbReference type="Gene3D" id="1.20.1270.10">
    <property type="match status" value="1"/>
</dbReference>
<keyword evidence="12" id="KW-1185">Reference proteome</keyword>
<dbReference type="EMBL" id="JADCSA010000018">
    <property type="protein sequence ID" value="MBE7325885.1"/>
    <property type="molecule type" value="Genomic_DNA"/>
</dbReference>
<dbReference type="CDD" id="cd10234">
    <property type="entry name" value="ASKHA_NBD_HSP70_DnaK-like"/>
    <property type="match status" value="1"/>
</dbReference>
<proteinExistence type="evidence at transcript level"/>
<dbReference type="HAMAP" id="MF_00332">
    <property type="entry name" value="DnaK"/>
    <property type="match status" value="1"/>
</dbReference>
<protein>
    <recommendedName>
        <fullName evidence="7">Chaperone protein DnaK</fullName>
    </recommendedName>
    <alternativeName>
        <fullName evidence="7">HSP70</fullName>
    </alternativeName>
    <alternativeName>
        <fullName evidence="7">Heat shock 70 kDa protein</fullName>
    </alternativeName>
    <alternativeName>
        <fullName evidence="7">Heat shock protein 70</fullName>
    </alternativeName>
</protein>
<dbReference type="PROSITE" id="PS01036">
    <property type="entry name" value="HSP70_3"/>
    <property type="match status" value="1"/>
</dbReference>
<keyword evidence="3 7" id="KW-0547">Nucleotide-binding</keyword>
<dbReference type="PROSITE" id="PS00297">
    <property type="entry name" value="HSP70_1"/>
    <property type="match status" value="1"/>
</dbReference>
<keyword evidence="6 7" id="KW-0143">Chaperone</keyword>
<evidence type="ECO:0000256" key="4">
    <source>
        <dbReference type="ARBA" id="ARBA00022840"/>
    </source>
</evidence>
<dbReference type="SUPFAM" id="SSF100920">
    <property type="entry name" value="Heat shock protein 70kD (HSP70), peptide-binding domain"/>
    <property type="match status" value="1"/>
</dbReference>
<evidence type="ECO:0000256" key="10">
    <source>
        <dbReference type="SAM" id="MobiDB-lite"/>
    </source>
</evidence>
<dbReference type="PROSITE" id="PS00329">
    <property type="entry name" value="HSP70_2"/>
    <property type="match status" value="1"/>
</dbReference>
<evidence type="ECO:0000256" key="3">
    <source>
        <dbReference type="ARBA" id="ARBA00022741"/>
    </source>
</evidence>
<dbReference type="RefSeq" id="WP_193639213.1">
    <property type="nucleotide sequence ID" value="NZ_JADCSA010000018.1"/>
</dbReference>
<comment type="caution">
    <text evidence="11">The sequence shown here is derived from an EMBL/GenBank/DDBJ whole genome shotgun (WGS) entry which is preliminary data.</text>
</comment>
<evidence type="ECO:0000313" key="12">
    <source>
        <dbReference type="Proteomes" id="UP000756387"/>
    </source>
</evidence>
<evidence type="ECO:0000256" key="7">
    <source>
        <dbReference type="HAMAP-Rule" id="MF_00332"/>
    </source>
</evidence>
<dbReference type="PANTHER" id="PTHR19375">
    <property type="entry name" value="HEAT SHOCK PROTEIN 70KDA"/>
    <property type="match status" value="1"/>
</dbReference>
<evidence type="ECO:0000256" key="6">
    <source>
        <dbReference type="ARBA" id="ARBA00023186"/>
    </source>
</evidence>
<dbReference type="Gene3D" id="3.30.420.40">
    <property type="match status" value="2"/>
</dbReference>
<feature type="coiled-coil region" evidence="9">
    <location>
        <begin position="223"/>
        <end position="250"/>
    </location>
</feature>
<dbReference type="InterPro" id="IPR029048">
    <property type="entry name" value="HSP70_C_sf"/>
</dbReference>
<dbReference type="PRINTS" id="PR00301">
    <property type="entry name" value="HEATSHOCK70"/>
</dbReference>
<feature type="modified residue" description="Phosphothreonine; by autocatalysis" evidence="7">
    <location>
        <position position="174"/>
    </location>
</feature>
<comment type="similarity">
    <text evidence="1 7 8">Belongs to the heat shock protein 70 family.</text>
</comment>
<dbReference type="NCBIfam" id="NF001413">
    <property type="entry name" value="PRK00290.1"/>
    <property type="match status" value="1"/>
</dbReference>
<keyword evidence="4 7" id="KW-0067">ATP-binding</keyword>
<comment type="induction">
    <text evidence="7">By stress conditions e.g. heat shock.</text>
</comment>
<organism evidence="11 12">
    <name type="scientific">Nocardioides malaquae</name>
    <dbReference type="NCBI Taxonomy" id="2773426"/>
    <lineage>
        <taxon>Bacteria</taxon>
        <taxon>Bacillati</taxon>
        <taxon>Actinomycetota</taxon>
        <taxon>Actinomycetes</taxon>
        <taxon>Propionibacteriales</taxon>
        <taxon>Nocardioidaceae</taxon>
        <taxon>Nocardioides</taxon>
    </lineage>
</organism>
<dbReference type="SUPFAM" id="SSF53067">
    <property type="entry name" value="Actin-like ATPase domain"/>
    <property type="match status" value="2"/>
</dbReference>
<evidence type="ECO:0000256" key="5">
    <source>
        <dbReference type="ARBA" id="ARBA00023016"/>
    </source>
</evidence>
<name>A0ABR9RWB7_9ACTN</name>
<feature type="compositionally biased region" description="Acidic residues" evidence="10">
    <location>
        <begin position="597"/>
        <end position="616"/>
    </location>
</feature>
<dbReference type="Pfam" id="PF00012">
    <property type="entry name" value="HSP70"/>
    <property type="match status" value="1"/>
</dbReference>
<evidence type="ECO:0000313" key="11">
    <source>
        <dbReference type="EMBL" id="MBE7325885.1"/>
    </source>
</evidence>
<dbReference type="NCBIfam" id="TIGR02350">
    <property type="entry name" value="prok_dnaK"/>
    <property type="match status" value="1"/>
</dbReference>
<dbReference type="Proteomes" id="UP000756387">
    <property type="component" value="Unassembled WGS sequence"/>
</dbReference>
<keyword evidence="2 7" id="KW-0597">Phosphoprotein</keyword>